<evidence type="ECO:0000313" key="2">
    <source>
        <dbReference type="EMBL" id="KAK7545858.1"/>
    </source>
</evidence>
<name>A0ABR1ME52_9PEZI</name>
<gene>
    <name evidence="2" type="ORF">IWX46DRAFT_94450</name>
</gene>
<keyword evidence="3" id="KW-1185">Reference proteome</keyword>
<comment type="caution">
    <text evidence="2">The sequence shown here is derived from an EMBL/GenBank/DDBJ whole genome shotgun (WGS) entry which is preliminary data.</text>
</comment>
<organism evidence="2 3">
    <name type="scientific">Phyllosticta citricarpa</name>
    <dbReference type="NCBI Taxonomy" id="55181"/>
    <lineage>
        <taxon>Eukaryota</taxon>
        <taxon>Fungi</taxon>
        <taxon>Dikarya</taxon>
        <taxon>Ascomycota</taxon>
        <taxon>Pezizomycotina</taxon>
        <taxon>Dothideomycetes</taxon>
        <taxon>Dothideomycetes incertae sedis</taxon>
        <taxon>Botryosphaeriales</taxon>
        <taxon>Phyllostictaceae</taxon>
        <taxon>Phyllosticta</taxon>
    </lineage>
</organism>
<sequence>MQDTRPQSRSSSSTARSSTTNDAQLRQRDETDLTRPQQAGRWWSCTVAQWKLFHLMQDVKSLRSYHHAGQIMEDESRSAAAGPCSLCHQHNRECRVYNLREAAVFGTKCAGCWIGNRPCSLMSIKDKRSPIVADEHVAPGPGAVLRSAAGTVSDPMSTRMEGLEHEVVYLRSIIRELAEKEDMLERLKRLQIDNEGLGNVVSEMAWDITALKGLWHKNQDLKKTVSTLSDEVEKLRCIRDENDSHGGVIAKLVDEISALKSHQKENGSLKNIVSALVDDVNKVKRELKALEDGSNAGELEPMDDSY</sequence>
<proteinExistence type="predicted"/>
<evidence type="ECO:0000256" key="1">
    <source>
        <dbReference type="SAM" id="MobiDB-lite"/>
    </source>
</evidence>
<feature type="region of interest" description="Disordered" evidence="1">
    <location>
        <begin position="1"/>
        <end position="33"/>
    </location>
</feature>
<accession>A0ABR1ME52</accession>
<evidence type="ECO:0000313" key="3">
    <source>
        <dbReference type="Proteomes" id="UP001365128"/>
    </source>
</evidence>
<protein>
    <submittedName>
        <fullName evidence="2">Uncharacterized protein</fullName>
    </submittedName>
</protein>
<feature type="compositionally biased region" description="Low complexity" evidence="1">
    <location>
        <begin position="8"/>
        <end position="20"/>
    </location>
</feature>
<dbReference type="EMBL" id="JBBPDW010000016">
    <property type="protein sequence ID" value="KAK7545858.1"/>
    <property type="molecule type" value="Genomic_DNA"/>
</dbReference>
<reference evidence="2 3" key="1">
    <citation type="submission" date="2024-04" db="EMBL/GenBank/DDBJ databases">
        <title>Phyllosticta paracitricarpa is synonymous to the EU quarantine fungus P. citricarpa based on phylogenomic analyses.</title>
        <authorList>
            <consortium name="Lawrence Berkeley National Laboratory"/>
            <person name="Van Ingen-Buijs V.A."/>
            <person name="Van Westerhoven A.C."/>
            <person name="Haridas S."/>
            <person name="Skiadas P."/>
            <person name="Martin F."/>
            <person name="Groenewald J.Z."/>
            <person name="Crous P.W."/>
            <person name="Seidl M.F."/>
        </authorList>
    </citation>
    <scope>NUCLEOTIDE SEQUENCE [LARGE SCALE GENOMIC DNA]</scope>
    <source>
        <strain evidence="2 3">CBS 122670</strain>
    </source>
</reference>
<dbReference type="Proteomes" id="UP001365128">
    <property type="component" value="Unassembled WGS sequence"/>
</dbReference>